<evidence type="ECO:0000313" key="6">
    <source>
        <dbReference type="EMBL" id="RCW66275.1"/>
    </source>
</evidence>
<dbReference type="Gene3D" id="1.10.443.10">
    <property type="entry name" value="Intergrase catalytic core"/>
    <property type="match status" value="1"/>
</dbReference>
<dbReference type="PANTHER" id="PTHR30349">
    <property type="entry name" value="PHAGE INTEGRASE-RELATED"/>
    <property type="match status" value="1"/>
</dbReference>
<dbReference type="InterPro" id="IPR011010">
    <property type="entry name" value="DNA_brk_join_enz"/>
</dbReference>
<evidence type="ECO:0000256" key="4">
    <source>
        <dbReference type="ARBA" id="ARBA00023172"/>
    </source>
</evidence>
<comment type="subcellular location">
    <subcellularLocation>
        <location evidence="1">Cytoplasm</location>
    </subcellularLocation>
</comment>
<dbReference type="RefSeq" id="WP_245965956.1">
    <property type="nucleotide sequence ID" value="NZ_QPJK01000011.1"/>
</dbReference>
<protein>
    <submittedName>
        <fullName evidence="6">Site-specific recombinase XerD</fullName>
    </submittedName>
</protein>
<dbReference type="InterPro" id="IPR010998">
    <property type="entry name" value="Integrase_recombinase_N"/>
</dbReference>
<dbReference type="InterPro" id="IPR050090">
    <property type="entry name" value="Tyrosine_recombinase_XerCD"/>
</dbReference>
<dbReference type="SUPFAM" id="SSF56349">
    <property type="entry name" value="DNA breaking-rejoining enzymes"/>
    <property type="match status" value="1"/>
</dbReference>
<organism evidence="6 7">
    <name type="scientific">Pseudorhodoferax soli</name>
    <dbReference type="NCBI Taxonomy" id="545864"/>
    <lineage>
        <taxon>Bacteria</taxon>
        <taxon>Pseudomonadati</taxon>
        <taxon>Pseudomonadota</taxon>
        <taxon>Betaproteobacteria</taxon>
        <taxon>Burkholderiales</taxon>
        <taxon>Comamonadaceae</taxon>
    </lineage>
</organism>
<dbReference type="PROSITE" id="PS51898">
    <property type="entry name" value="TYR_RECOMBINASE"/>
    <property type="match status" value="1"/>
</dbReference>
<gene>
    <name evidence="6" type="ORF">DES41_111233</name>
</gene>
<dbReference type="Pfam" id="PF12482">
    <property type="entry name" value="DUF3701"/>
    <property type="match status" value="1"/>
</dbReference>
<keyword evidence="7" id="KW-1185">Reference proteome</keyword>
<accession>A0A368XEJ2</accession>
<dbReference type="Gene3D" id="1.10.150.130">
    <property type="match status" value="1"/>
</dbReference>
<reference evidence="6 7" key="1">
    <citation type="submission" date="2018-07" db="EMBL/GenBank/DDBJ databases">
        <title>Genomic Encyclopedia of Type Strains, Phase IV (KMG-IV): sequencing the most valuable type-strain genomes for metagenomic binning, comparative biology and taxonomic classification.</title>
        <authorList>
            <person name="Goeker M."/>
        </authorList>
    </citation>
    <scope>NUCLEOTIDE SEQUENCE [LARGE SCALE GENOMIC DNA]</scope>
    <source>
        <strain evidence="6 7">DSM 21634</strain>
    </source>
</reference>
<dbReference type="GO" id="GO:0006310">
    <property type="term" value="P:DNA recombination"/>
    <property type="evidence" value="ECO:0007669"/>
    <property type="project" value="UniProtKB-KW"/>
</dbReference>
<comment type="caution">
    <text evidence="6">The sequence shown here is derived from an EMBL/GenBank/DDBJ whole genome shotgun (WGS) entry which is preliminary data.</text>
</comment>
<evidence type="ECO:0000256" key="1">
    <source>
        <dbReference type="ARBA" id="ARBA00004496"/>
    </source>
</evidence>
<dbReference type="PANTHER" id="PTHR30349:SF77">
    <property type="entry name" value="TYROSINE RECOMBINASE XERC"/>
    <property type="match status" value="1"/>
</dbReference>
<dbReference type="Pfam" id="PF00589">
    <property type="entry name" value="Phage_integrase"/>
    <property type="match status" value="1"/>
</dbReference>
<evidence type="ECO:0000256" key="2">
    <source>
        <dbReference type="ARBA" id="ARBA00022908"/>
    </source>
</evidence>
<dbReference type="GO" id="GO:0005737">
    <property type="term" value="C:cytoplasm"/>
    <property type="evidence" value="ECO:0007669"/>
    <property type="project" value="UniProtKB-SubCell"/>
</dbReference>
<keyword evidence="4" id="KW-0233">DNA recombination</keyword>
<evidence type="ECO:0000256" key="3">
    <source>
        <dbReference type="ARBA" id="ARBA00023125"/>
    </source>
</evidence>
<evidence type="ECO:0000259" key="5">
    <source>
        <dbReference type="PROSITE" id="PS51898"/>
    </source>
</evidence>
<dbReference type="EMBL" id="QPJK01000011">
    <property type="protein sequence ID" value="RCW66275.1"/>
    <property type="molecule type" value="Genomic_DNA"/>
</dbReference>
<dbReference type="InterPro" id="IPR022169">
    <property type="entry name" value="DUF3701"/>
</dbReference>
<name>A0A368XEJ2_9BURK</name>
<sequence>MTIDARARKLGIAHFAFIRALVQGVDMRHAWDRYLQVEGPATDLRLVKGTIGWIRDAFAAAARREARHGTARLVLMDVSQIPDTGPAVPSLEDFAAERGLEDFSEAEQIEAFEAEFGNASAHQGRRAKLIARQLDALRWLEQLAAQPPRAGDAVASWLNPSVALRLEAVGIFTLHQLVERINGVGRNWTASIRGVGIAKAARVQQWLTEHRESLGLAIGTHVALARAKVFRHELQKVVEPATDVRPLEKLLVPAELDGRAGQYRRPQAQCLMAARNDYEAILAWLRSKTAATPAQQERAKARRRGRDLGVAAELDWMQTLSHTQRAYRKEAERFLLWAVVERRKPLSSMTTEDCVAYRDFLADPLPRSRWCGQRNRERWSPLWRPFEGPLSASAQHQALTILKSLYAYWVDKNYLMGNPWTGIAVPRSAQPRMNPGRSFSMAQWQFIGEQAQRQPDRSTAQRLKFALSLLYATGLRLSEAVAAKVDDLQWVEYPPDSEDDEHVEGWLLNVVGKGQRLRQVPVPVDVIGLLADYLIARGLDPDPEARVNQGAYLLGKAADLGEVAPSLQTRHGADPKQGIATNTLYDQLKRFLGECGRVLDSLGDAKGAERLTRASTHWLRHTHASHAIARGVRVEVAKEILGHASLATTTIYVTTEEKRRMKAMAKFWGKS</sequence>
<dbReference type="Proteomes" id="UP000252884">
    <property type="component" value="Unassembled WGS sequence"/>
</dbReference>
<keyword evidence="2" id="KW-0229">DNA integration</keyword>
<dbReference type="InterPro" id="IPR002104">
    <property type="entry name" value="Integrase_catalytic"/>
</dbReference>
<dbReference type="CDD" id="cd00397">
    <property type="entry name" value="DNA_BRE_C"/>
    <property type="match status" value="1"/>
</dbReference>
<dbReference type="InterPro" id="IPR013762">
    <property type="entry name" value="Integrase-like_cat_sf"/>
</dbReference>
<dbReference type="GO" id="GO:0003677">
    <property type="term" value="F:DNA binding"/>
    <property type="evidence" value="ECO:0007669"/>
    <property type="project" value="UniProtKB-KW"/>
</dbReference>
<proteinExistence type="predicted"/>
<evidence type="ECO:0000313" key="7">
    <source>
        <dbReference type="Proteomes" id="UP000252884"/>
    </source>
</evidence>
<dbReference type="AlphaFoldDB" id="A0A368XEJ2"/>
<feature type="domain" description="Tyr recombinase" evidence="5">
    <location>
        <begin position="434"/>
        <end position="666"/>
    </location>
</feature>
<dbReference type="GO" id="GO:0015074">
    <property type="term" value="P:DNA integration"/>
    <property type="evidence" value="ECO:0007669"/>
    <property type="project" value="UniProtKB-KW"/>
</dbReference>
<keyword evidence="3" id="KW-0238">DNA-binding</keyword>